<evidence type="ECO:0000256" key="1">
    <source>
        <dbReference type="ARBA" id="ARBA00022729"/>
    </source>
</evidence>
<dbReference type="PANTHER" id="PTHR23221">
    <property type="entry name" value="GLYCOSYLPHOSPHATIDYLINOSITOL PHOSPHOLIPASE D"/>
    <property type="match status" value="1"/>
</dbReference>
<dbReference type="InterPro" id="IPR028994">
    <property type="entry name" value="Integrin_alpha_N"/>
</dbReference>
<dbReference type="InterPro" id="IPR013517">
    <property type="entry name" value="FG-GAP"/>
</dbReference>
<evidence type="ECO:0000313" key="7">
    <source>
        <dbReference type="EMBL" id="QDQ12733.1"/>
    </source>
</evidence>
<feature type="chain" id="PRO_5022097459" description="VCBS repeat-containing protein" evidence="6">
    <location>
        <begin position="31"/>
        <end position="477"/>
    </location>
</feature>
<dbReference type="InterPro" id="IPR013519">
    <property type="entry name" value="Int_alpha_beta-p"/>
</dbReference>
<dbReference type="Gene3D" id="2.130.10.130">
    <property type="entry name" value="Integrin alpha, N-terminal"/>
    <property type="match status" value="4"/>
</dbReference>
<evidence type="ECO:0000256" key="5">
    <source>
        <dbReference type="SAM" id="MobiDB-lite"/>
    </source>
</evidence>
<feature type="region of interest" description="Disordered" evidence="5">
    <location>
        <begin position="368"/>
        <end position="395"/>
    </location>
</feature>
<evidence type="ECO:0008006" key="9">
    <source>
        <dbReference type="Google" id="ProtNLM"/>
    </source>
</evidence>
<dbReference type="SUPFAM" id="SSF69318">
    <property type="entry name" value="Integrin alpha N-terminal domain"/>
    <property type="match status" value="1"/>
</dbReference>
<gene>
    <name evidence="7" type="ORF">FH965_20975</name>
</gene>
<feature type="signal peptide" evidence="6">
    <location>
        <begin position="1"/>
        <end position="30"/>
    </location>
</feature>
<dbReference type="RefSeq" id="WP_144320065.1">
    <property type="nucleotide sequence ID" value="NZ_CP040916.1"/>
</dbReference>
<keyword evidence="4" id="KW-0325">Glycoprotein</keyword>
<proteinExistence type="predicted"/>
<dbReference type="Pfam" id="PF01839">
    <property type="entry name" value="FG-GAP"/>
    <property type="match status" value="5"/>
</dbReference>
<keyword evidence="1 6" id="KW-0732">Signal</keyword>
<keyword evidence="3" id="KW-0378">Hydrolase</keyword>
<accession>A0A516RAR7</accession>
<dbReference type="PANTHER" id="PTHR23221:SF7">
    <property type="entry name" value="PHOSPHATIDYLINOSITOL-GLYCAN-SPECIFIC PHOSPHOLIPASE D"/>
    <property type="match status" value="1"/>
</dbReference>
<evidence type="ECO:0000256" key="4">
    <source>
        <dbReference type="ARBA" id="ARBA00023180"/>
    </source>
</evidence>
<name>A0A516RAR7_STRST</name>
<evidence type="ECO:0000256" key="6">
    <source>
        <dbReference type="SAM" id="SignalP"/>
    </source>
</evidence>
<evidence type="ECO:0000313" key="8">
    <source>
        <dbReference type="Proteomes" id="UP000316806"/>
    </source>
</evidence>
<dbReference type="PROSITE" id="PS51470">
    <property type="entry name" value="FG_GAP"/>
    <property type="match status" value="3"/>
</dbReference>
<sequence>MRARDLALTATAVALAAGGVTLPLAGTATAAESATVRKDDFNGDGYGDLAIGAPGANSVTVTYGSAAGVGTSRATTVTQSTAKVPGVTERGDEFGESVTSGDVNSDGYADLIVGAPGEKTAGRPEGTVTIVWGGRNGFTKGGRTLTAPANSERRFGEAAVFIDLDGDDMANLAVISGNHWWFYPDGVPREGHAIGLETDFLPKGVRLDNMTAGRFMSRDGYTYVLTGERADGGAYTAYTKGGAGDYGYWSGVIAEGDDPSASRDPLAVGDLDGDGYDDLVTGNPRAAKGGAVSVRYGAETKFGKPVTYTQDSVGVPGNDEDGDRFGWSVATGDVTGDGRADVAVGAPGETSGDAGARGAGSVVVLKSGPRGLRDGRGLHQDTPGVPGTGETGDAFGSAVRLKDVNKDGRADLATGAGGEDIGSGRTAQRDAGAVWVLRGSSAGITLPRVTSFNGSDFGVRLPAGAGGPGKAFGEALR</sequence>
<reference evidence="7 8" key="1">
    <citation type="journal article" date="2019" name="J. Ind. Microbiol. Biotechnol.">
        <title>The complete genomic sequence of Streptomyces spectabilis NRRL-2792 and identification of secondary metabolite biosynthetic gene clusters.</title>
        <authorList>
            <person name="Sinha A."/>
            <person name="Phillips-Salemka S."/>
            <person name="Niraula T.A."/>
            <person name="Short K.A."/>
            <person name="Niraula N.P."/>
        </authorList>
    </citation>
    <scope>NUCLEOTIDE SEQUENCE [LARGE SCALE GENOMIC DNA]</scope>
    <source>
        <strain evidence="7 8">NRRL 2792</strain>
    </source>
</reference>
<keyword evidence="2" id="KW-0677">Repeat</keyword>
<dbReference type="AlphaFoldDB" id="A0A516RAR7"/>
<protein>
    <recommendedName>
        <fullName evidence="9">VCBS repeat-containing protein</fullName>
    </recommendedName>
</protein>
<dbReference type="SMART" id="SM00191">
    <property type="entry name" value="Int_alpha"/>
    <property type="match status" value="5"/>
</dbReference>
<organism evidence="7 8">
    <name type="scientific">Streptomyces spectabilis</name>
    <dbReference type="NCBI Taxonomy" id="68270"/>
    <lineage>
        <taxon>Bacteria</taxon>
        <taxon>Bacillati</taxon>
        <taxon>Actinomycetota</taxon>
        <taxon>Actinomycetes</taxon>
        <taxon>Kitasatosporales</taxon>
        <taxon>Streptomycetaceae</taxon>
        <taxon>Streptomyces</taxon>
    </lineage>
</organism>
<dbReference type="EMBL" id="CP040916">
    <property type="protein sequence ID" value="QDQ12733.1"/>
    <property type="molecule type" value="Genomic_DNA"/>
</dbReference>
<evidence type="ECO:0000256" key="3">
    <source>
        <dbReference type="ARBA" id="ARBA00022801"/>
    </source>
</evidence>
<evidence type="ECO:0000256" key="2">
    <source>
        <dbReference type="ARBA" id="ARBA00022737"/>
    </source>
</evidence>
<dbReference type="Proteomes" id="UP000316806">
    <property type="component" value="Chromosome"/>
</dbReference>
<dbReference type="GO" id="GO:0016787">
    <property type="term" value="F:hydrolase activity"/>
    <property type="evidence" value="ECO:0007669"/>
    <property type="project" value="UniProtKB-KW"/>
</dbReference>
<feature type="region of interest" description="Disordered" evidence="5">
    <location>
        <begin position="80"/>
        <end position="100"/>
    </location>
</feature>